<dbReference type="STRING" id="451379.A0A0N5AA44"/>
<evidence type="ECO:0000256" key="3">
    <source>
        <dbReference type="ARBA" id="ARBA00022679"/>
    </source>
</evidence>
<evidence type="ECO:0000313" key="11">
    <source>
        <dbReference type="WBParaSite" id="SMUV_0000101001-mRNA-1"/>
    </source>
</evidence>
<evidence type="ECO:0000256" key="5">
    <source>
        <dbReference type="ARBA" id="ARBA00022777"/>
    </source>
</evidence>
<protein>
    <submittedName>
        <fullName evidence="11">Mitogen-activated protein kinase kinase kinase</fullName>
    </submittedName>
</protein>
<keyword evidence="10" id="KW-1185">Reference proteome</keyword>
<evidence type="ECO:0000256" key="7">
    <source>
        <dbReference type="PROSITE-ProRule" id="PRU10141"/>
    </source>
</evidence>
<evidence type="ECO:0000256" key="4">
    <source>
        <dbReference type="ARBA" id="ARBA00022741"/>
    </source>
</evidence>
<dbReference type="GO" id="GO:0043123">
    <property type="term" value="P:positive regulation of canonical NF-kappaB signal transduction"/>
    <property type="evidence" value="ECO:0007669"/>
    <property type="project" value="TreeGrafter"/>
</dbReference>
<dbReference type="Gene3D" id="1.10.510.10">
    <property type="entry name" value="Transferase(Phosphotransferase) domain 1"/>
    <property type="match status" value="1"/>
</dbReference>
<dbReference type="SMART" id="SM00220">
    <property type="entry name" value="S_TKc"/>
    <property type="match status" value="1"/>
</dbReference>
<organism evidence="10 11">
    <name type="scientific">Syphacia muris</name>
    <dbReference type="NCBI Taxonomy" id="451379"/>
    <lineage>
        <taxon>Eukaryota</taxon>
        <taxon>Metazoa</taxon>
        <taxon>Ecdysozoa</taxon>
        <taxon>Nematoda</taxon>
        <taxon>Chromadorea</taxon>
        <taxon>Rhabditida</taxon>
        <taxon>Spirurina</taxon>
        <taxon>Oxyuridomorpha</taxon>
        <taxon>Oxyuroidea</taxon>
        <taxon>Oxyuridae</taxon>
        <taxon>Syphacia</taxon>
    </lineage>
</organism>
<dbReference type="PANTHER" id="PTHR46716:SF1">
    <property type="entry name" value="MITOGEN-ACTIVATED PROTEIN KINASE KINASE KINASE 7"/>
    <property type="match status" value="1"/>
</dbReference>
<proteinExistence type="inferred from homology"/>
<keyword evidence="6 7" id="KW-0067">ATP-binding</keyword>
<dbReference type="SUPFAM" id="SSF56112">
    <property type="entry name" value="Protein kinase-like (PK-like)"/>
    <property type="match status" value="1"/>
</dbReference>
<evidence type="ECO:0000259" key="9">
    <source>
        <dbReference type="PROSITE" id="PS50011"/>
    </source>
</evidence>
<evidence type="ECO:0000256" key="2">
    <source>
        <dbReference type="ARBA" id="ARBA00022527"/>
    </source>
</evidence>
<dbReference type="PANTHER" id="PTHR46716">
    <property type="entry name" value="MITOGEN-ACTIVATED PROTEIN KINASE KINASE KINASE 7"/>
    <property type="match status" value="1"/>
</dbReference>
<dbReference type="Pfam" id="PF00069">
    <property type="entry name" value="Pkinase"/>
    <property type="match status" value="1"/>
</dbReference>
<keyword evidence="3" id="KW-0808">Transferase</keyword>
<dbReference type="GO" id="GO:0007254">
    <property type="term" value="P:JNK cascade"/>
    <property type="evidence" value="ECO:0007669"/>
    <property type="project" value="TreeGrafter"/>
</dbReference>
<dbReference type="GO" id="GO:0006955">
    <property type="term" value="P:immune response"/>
    <property type="evidence" value="ECO:0007669"/>
    <property type="project" value="TreeGrafter"/>
</dbReference>
<dbReference type="GO" id="GO:0004709">
    <property type="term" value="F:MAP kinase kinase kinase activity"/>
    <property type="evidence" value="ECO:0007669"/>
    <property type="project" value="TreeGrafter"/>
</dbReference>
<feature type="domain" description="Protein kinase" evidence="9">
    <location>
        <begin position="26"/>
        <end position="252"/>
    </location>
</feature>
<sequence>MTTLASTEDSDGCLYCSITSVRYDGNEDDCILGKGAYGIVKRANLKSYHFALKIAKENHEKELRAEIETMKQLNHENIVALKYIISDEVGFLMELVEGGTLHDLIHDKNRPVFAIDYVIRWAHQIASAVAYMHQKGFIHCDLKPANFLLKPGYRIIKLADFGSTISVKCKKRKPIGTALYQAPEAVNCLLPDGRIDVYSFGISFWEAAEKKKPQISPDGPGPFILTANEPFIKLLKRLWTKAANGGSRNRAC</sequence>
<dbReference type="AlphaFoldDB" id="A0A0N5AA44"/>
<reference evidence="11" key="1">
    <citation type="submission" date="2017-02" db="UniProtKB">
        <authorList>
            <consortium name="WormBaseParasite"/>
        </authorList>
    </citation>
    <scope>IDENTIFICATION</scope>
</reference>
<evidence type="ECO:0000313" key="10">
    <source>
        <dbReference type="Proteomes" id="UP000046393"/>
    </source>
</evidence>
<feature type="binding site" evidence="7">
    <location>
        <position position="53"/>
    </location>
    <ligand>
        <name>ATP</name>
        <dbReference type="ChEBI" id="CHEBI:30616"/>
    </ligand>
</feature>
<name>A0A0N5AA44_9BILA</name>
<dbReference type="GO" id="GO:0005524">
    <property type="term" value="F:ATP binding"/>
    <property type="evidence" value="ECO:0007669"/>
    <property type="project" value="UniProtKB-UniRule"/>
</dbReference>
<accession>A0A0N5AA44</accession>
<evidence type="ECO:0000256" key="1">
    <source>
        <dbReference type="ARBA" id="ARBA00006529"/>
    </source>
</evidence>
<evidence type="ECO:0000256" key="6">
    <source>
        <dbReference type="ARBA" id="ARBA00022840"/>
    </source>
</evidence>
<evidence type="ECO:0000256" key="8">
    <source>
        <dbReference type="RuleBase" id="RU000304"/>
    </source>
</evidence>
<dbReference type="GO" id="GO:0019899">
    <property type="term" value="F:enzyme binding"/>
    <property type="evidence" value="ECO:0007669"/>
    <property type="project" value="UniProtKB-ARBA"/>
</dbReference>
<dbReference type="InterPro" id="IPR000719">
    <property type="entry name" value="Prot_kinase_dom"/>
</dbReference>
<dbReference type="PROSITE" id="PS50011">
    <property type="entry name" value="PROTEIN_KINASE_DOM"/>
    <property type="match status" value="1"/>
</dbReference>
<dbReference type="InterPro" id="IPR008271">
    <property type="entry name" value="Ser/Thr_kinase_AS"/>
</dbReference>
<keyword evidence="4 7" id="KW-0547">Nucleotide-binding</keyword>
<keyword evidence="5" id="KW-0418">Kinase</keyword>
<dbReference type="WBParaSite" id="SMUV_0000101001-mRNA-1">
    <property type="protein sequence ID" value="SMUV_0000101001-mRNA-1"/>
    <property type="gene ID" value="SMUV_0000101001"/>
</dbReference>
<dbReference type="InterPro" id="IPR011009">
    <property type="entry name" value="Kinase-like_dom_sf"/>
</dbReference>
<dbReference type="InterPro" id="IPR017441">
    <property type="entry name" value="Protein_kinase_ATP_BS"/>
</dbReference>
<keyword evidence="2 8" id="KW-0723">Serine/threonine-protein kinase</keyword>
<dbReference type="PROSITE" id="PS00108">
    <property type="entry name" value="PROTEIN_KINASE_ST"/>
    <property type="match status" value="1"/>
</dbReference>
<dbReference type="PROSITE" id="PS00107">
    <property type="entry name" value="PROTEIN_KINASE_ATP"/>
    <property type="match status" value="1"/>
</dbReference>
<dbReference type="Proteomes" id="UP000046393">
    <property type="component" value="Unplaced"/>
</dbReference>
<comment type="similarity">
    <text evidence="1">Belongs to the protein kinase superfamily. STE Ser/Thr protein kinase family. MAP kinase kinase kinase subfamily.</text>
</comment>